<dbReference type="Proteomes" id="UP000660262">
    <property type="component" value="Unassembled WGS sequence"/>
</dbReference>
<evidence type="ECO:0000313" key="1">
    <source>
        <dbReference type="EMBL" id="GHP09478.1"/>
    </source>
</evidence>
<evidence type="ECO:0000313" key="2">
    <source>
        <dbReference type="Proteomes" id="UP000660262"/>
    </source>
</evidence>
<dbReference type="Gene3D" id="3.20.160.10">
    <property type="entry name" value="vpa0580 domain like"/>
    <property type="match status" value="1"/>
</dbReference>
<dbReference type="InterPro" id="IPR014984">
    <property type="entry name" value="HopJ"/>
</dbReference>
<comment type="caution">
    <text evidence="1">The sequence shown here is derived from an EMBL/GenBank/DDBJ whole genome shotgun (WGS) entry which is preliminary data.</text>
</comment>
<evidence type="ECO:0008006" key="3">
    <source>
        <dbReference type="Google" id="ProtNLM"/>
    </source>
</evidence>
<accession>A0A830HRA5</accession>
<proteinExistence type="predicted"/>
<dbReference type="Pfam" id="PF08888">
    <property type="entry name" value="HopJ"/>
    <property type="match status" value="1"/>
</dbReference>
<dbReference type="AlphaFoldDB" id="A0A830HRA5"/>
<name>A0A830HRA5_9CHLO</name>
<keyword evidence="2" id="KW-1185">Reference proteome</keyword>
<gene>
    <name evidence="1" type="ORF">PPROV_000821300</name>
</gene>
<dbReference type="OrthoDB" id="10267503at2759"/>
<dbReference type="EMBL" id="BNJQ01000025">
    <property type="protein sequence ID" value="GHP09478.1"/>
    <property type="molecule type" value="Genomic_DNA"/>
</dbReference>
<reference evidence="1" key="1">
    <citation type="submission" date="2020-10" db="EMBL/GenBank/DDBJ databases">
        <title>Unveiling of a novel bifunctional photoreceptor, Dualchrome1, isolated from a cosmopolitan green alga.</title>
        <authorList>
            <person name="Suzuki S."/>
            <person name="Kawachi M."/>
        </authorList>
    </citation>
    <scope>NUCLEOTIDE SEQUENCE</scope>
    <source>
        <strain evidence="1">NIES 2893</strain>
    </source>
</reference>
<sequence length="226" mass="24883">MSVNSSMTASLRGVSSHHHIHQRQFSCGLGSGSSCHHRRHHCGNRNVSFVCCASAEETPADEKVNVRAELAKMRADMAMSGKSPNMSPELSDYVNGLVELTQQEFGLYGVAFSEVMQIIDRAYVYTPTTFVNGVDTDEQVVNNAGENNGSAKVFGFGRMHGLNQEQTLRLFCEHYESVKANPDGTDHGNIRAFMKHGWNGVSFEDGEDADRPLRVRAEGEIDDADI</sequence>
<organism evidence="1 2">
    <name type="scientific">Pycnococcus provasolii</name>
    <dbReference type="NCBI Taxonomy" id="41880"/>
    <lineage>
        <taxon>Eukaryota</taxon>
        <taxon>Viridiplantae</taxon>
        <taxon>Chlorophyta</taxon>
        <taxon>Pseudoscourfieldiophyceae</taxon>
        <taxon>Pseudoscourfieldiales</taxon>
        <taxon>Pycnococcaceae</taxon>
        <taxon>Pycnococcus</taxon>
    </lineage>
</organism>
<protein>
    <recommendedName>
        <fullName evidence="3">HopJ type III effector protein</fullName>
    </recommendedName>
</protein>
<dbReference type="InterPro" id="IPR038604">
    <property type="entry name" value="HopJ_sf"/>
</dbReference>